<reference evidence="5 6" key="1">
    <citation type="submission" date="2016-06" db="EMBL/GenBank/DDBJ databases">
        <authorList>
            <person name="Kjaerup R.B."/>
            <person name="Dalgaard T.S."/>
            <person name="Juul-Madsen H.R."/>
        </authorList>
    </citation>
    <scope>NUCLEOTIDE SEQUENCE [LARGE SCALE GENOMIC DNA]</scope>
    <source>
        <strain evidence="5 6">DSM 45248</strain>
    </source>
</reference>
<dbReference type="FunFam" id="3.30.300.30:FF:000008">
    <property type="entry name" value="2,3-dihydroxybenzoate-AMP ligase"/>
    <property type="match status" value="1"/>
</dbReference>
<dbReference type="SUPFAM" id="SSF56801">
    <property type="entry name" value="Acetyl-CoA synthetase-like"/>
    <property type="match status" value="1"/>
</dbReference>
<feature type="domain" description="AMP-dependent synthetase/ligase" evidence="3">
    <location>
        <begin position="8"/>
        <end position="374"/>
    </location>
</feature>
<dbReference type="Proteomes" id="UP000198765">
    <property type="component" value="Chromosome I"/>
</dbReference>
<dbReference type="GO" id="GO:0016877">
    <property type="term" value="F:ligase activity, forming carbon-sulfur bonds"/>
    <property type="evidence" value="ECO:0007669"/>
    <property type="project" value="UniProtKB-ARBA"/>
</dbReference>
<evidence type="ECO:0000313" key="5">
    <source>
        <dbReference type="EMBL" id="SBT54961.1"/>
    </source>
</evidence>
<dbReference type="InterPro" id="IPR020845">
    <property type="entry name" value="AMP-binding_CS"/>
</dbReference>
<dbReference type="PROSITE" id="PS00455">
    <property type="entry name" value="AMP_BINDING"/>
    <property type="match status" value="1"/>
</dbReference>
<dbReference type="AlphaFoldDB" id="A0A1A9AFJ8"/>
<keyword evidence="6" id="KW-1185">Reference proteome</keyword>
<evidence type="ECO:0000259" key="3">
    <source>
        <dbReference type="Pfam" id="PF00501"/>
    </source>
</evidence>
<accession>A0A1A9AFJ8</accession>
<dbReference type="Pfam" id="PF13193">
    <property type="entry name" value="AMP-binding_C"/>
    <property type="match status" value="1"/>
</dbReference>
<protein>
    <submittedName>
        <fullName evidence="5">Acyl-CoA synthetase (AMP-forming)/AMP-acid ligase II</fullName>
    </submittedName>
</protein>
<comment type="similarity">
    <text evidence="1">Belongs to the ATP-dependent AMP-binding enzyme family.</text>
</comment>
<name>A0A1A9AFJ8_9ACTN</name>
<feature type="domain" description="AMP-binding enzyme C-terminal" evidence="4">
    <location>
        <begin position="425"/>
        <end position="499"/>
    </location>
</feature>
<dbReference type="InterPro" id="IPR042099">
    <property type="entry name" value="ANL_N_sf"/>
</dbReference>
<sequence>MHLIEFFDRGVRLNPGGTAFVRPDGSGAVTYAEAEVITHRVAAALRRDGVAPGTPVAVASPNSPIVFPCVLGVLRAGCTWVAVNARSTPEEIATLLSTVGARALLYAGGPGTAVEHVRQTVPSIEHFVAMDAAVDDDPTLESWLAPADSRVPLPPLDEEAIAALIGTGGTTGRSKVVRISHRAFATMVAAFHAHMPERDPVHLVAAPMTHAAGAVVFPVLTVGGTNIVHSTVVPGEILDSIERNRVTRLFLPPTAVYALLADPDVRRRDLSSLRYLLYGAAPMSVAKLAEALDVFGPVMAQFYGQTELPMMCTFLSPEEHAEAVADPALHRRLASCGRQTVVADVAVMGDDGLCPTGEPGEIVVRSSLRMSGYLHEPEQTAAVQLDGGWQATGDVGYLDDDGYVYLVDRKRDLIISGGFNVFPSEVEQVIWAHPAVKDCAVIGLPDEKWGERVTAVVEVKPGAEVDAADLIALCRQRVGSVKAPKEVLFRQLPRSAVGKVLKRELREEYWAGQARRV</sequence>
<keyword evidence="2 5" id="KW-0436">Ligase</keyword>
<dbReference type="InterPro" id="IPR000873">
    <property type="entry name" value="AMP-dep_synth/lig_dom"/>
</dbReference>
<dbReference type="EMBL" id="LT594324">
    <property type="protein sequence ID" value="SBT54961.1"/>
    <property type="molecule type" value="Genomic_DNA"/>
</dbReference>
<evidence type="ECO:0000259" key="4">
    <source>
        <dbReference type="Pfam" id="PF13193"/>
    </source>
</evidence>
<dbReference type="RefSeq" id="WP_091201595.1">
    <property type="nucleotide sequence ID" value="NZ_LT594324.1"/>
</dbReference>
<evidence type="ECO:0000256" key="2">
    <source>
        <dbReference type="ARBA" id="ARBA00022598"/>
    </source>
</evidence>
<gene>
    <name evidence="5" type="ORF">GA0070621_5812</name>
</gene>
<evidence type="ECO:0000313" key="6">
    <source>
        <dbReference type="Proteomes" id="UP000198765"/>
    </source>
</evidence>
<organism evidence="5 6">
    <name type="scientific">Micromonospora narathiwatensis</name>
    <dbReference type="NCBI Taxonomy" id="299146"/>
    <lineage>
        <taxon>Bacteria</taxon>
        <taxon>Bacillati</taxon>
        <taxon>Actinomycetota</taxon>
        <taxon>Actinomycetes</taxon>
        <taxon>Micromonosporales</taxon>
        <taxon>Micromonosporaceae</taxon>
        <taxon>Micromonospora</taxon>
    </lineage>
</organism>
<dbReference type="InterPro" id="IPR045851">
    <property type="entry name" value="AMP-bd_C_sf"/>
</dbReference>
<dbReference type="PATRIC" id="fig|299146.4.peg.5995"/>
<dbReference type="PANTHER" id="PTHR43767">
    <property type="entry name" value="LONG-CHAIN-FATTY-ACID--COA LIGASE"/>
    <property type="match status" value="1"/>
</dbReference>
<dbReference type="InterPro" id="IPR025110">
    <property type="entry name" value="AMP-bd_C"/>
</dbReference>
<dbReference type="Pfam" id="PF00501">
    <property type="entry name" value="AMP-binding"/>
    <property type="match status" value="1"/>
</dbReference>
<evidence type="ECO:0000256" key="1">
    <source>
        <dbReference type="ARBA" id="ARBA00006432"/>
    </source>
</evidence>
<dbReference type="Gene3D" id="3.30.300.30">
    <property type="match status" value="1"/>
</dbReference>
<dbReference type="InterPro" id="IPR050237">
    <property type="entry name" value="ATP-dep_AMP-bd_enzyme"/>
</dbReference>
<proteinExistence type="inferred from homology"/>
<dbReference type="Gene3D" id="3.40.50.12780">
    <property type="entry name" value="N-terminal domain of ligase-like"/>
    <property type="match status" value="1"/>
</dbReference>
<dbReference type="OrthoDB" id="9803968at2"/>
<dbReference type="PANTHER" id="PTHR43767:SF7">
    <property type="entry name" value="MEDIUM_LONG-CHAIN-FATTY-ACID--COA LIGASE FADD8"/>
    <property type="match status" value="1"/>
</dbReference>